<dbReference type="OrthoDB" id="342158at2759"/>
<gene>
    <name evidence="3" type="ORF">GNI_033860</name>
</gene>
<evidence type="ECO:0000256" key="1">
    <source>
        <dbReference type="ARBA" id="ARBA00023067"/>
    </source>
</evidence>
<sequence length="1530" mass="168101">MTDVFRDLDLFDCGEAVRLLESVVCDEAEFESSNDLELSDAFNAALQTLRSAPAIRAAGPTIYGIVQDWLGVDDDGFITALEPILDRLCTDMAGALDRFTTAIIDGVIVDGAPSGRDSTQSSVSMIAWTTEKYSISFINGLLFCILCLLDIYGWCKKPASTLYWHWISLLLAESFVNPSSASDNILRKLTSQPITSLVLPLKRRPAIASGEATETMDVEDLSLQVLSELIKNPFVNGGYMTLECGTELYRRVLSTLVVEFDNRSQLISRGTELIANTCATAQTISFQASGSQNGALACGIPSSKWFSQISPSLKTTAAPSIILAHMVLKTLLPFSVQYSSVATNTPKEVLSKQTVAGHLLRTFAASIPALFSGSDVLKRYFRLPPPVRGKGARRNGRLEGSEGCSDEEMEVSQASAGEEPPSASLGKAKRARDSNRDLNRDLFAEPASPWLAFICMALCMLPDRRDVRDRFVTVVVECIRDHDEFAVALIDVLMQIGSGHDRGSIRLSASELSVAVALDHPGMDIEPVINSIVLRCSDQQSTVRARAVELLGQALTELNRRQITSVHRASNVPATTITPPGSPTCSRPWCGSESGSALLTKWLPRITAILHSRILDEKSIVRKSCASLIESLFVTLEANVLKVLSPDVLEILCDDITITVRQKFSGLVSSLYCDLAWLRGSLGRPGEVDLDRGSADAVLGVLLNQMFRLSSDAEEVVCNKVLDTIESHMLAEQVEAVEARELTSINYLVVLNEELADRYMRAVGRLIERGATTGSPTTVVPALMKSLCQGIVARIADEGERREQRTIKRSGTGRRLRLRPSEQHNENESRELRENSREDSMEDSRGETKSADRTSVSARDRSWDKSRDRSGERSGERSCERSRGRERGKEAPEADDCHWMCSLLCNLAIAASSTTSGKKIIQGLSKDCLMLCLSLFESIINHNNLGNSRSLEHTRVRLELLIIFADSIDPKNRSLIYESLESVLYNYLCHPCLFPKIATLCEVLVRSIEDNSSGASAKSGRRTEDKACEFLMRLLSNSKRTLSNLSSNEPCALEHIANACVACGYVCMAAQNLNVAKLNKFIATMDKALVVTLLGLAGNNILDRTTPEWLRCICITSVSQILLSHEGLAKRFMSRLVELGIENGTINLVYGCFDLTIGMTSVMDPYLTLLTSTLSSSAGGIVSTLVSVPSLVSVSNLVPTSGLAPVTQMPPVEDYSGELRFTTLQLIAQLIAQDYIKCKGLVVHHLLFALGDPCPQVSGLALDLTQTILLPRVRDLLLVYFVETVCFMTGYYTHPKEEIKPFDSIHPLQRDVLSVAKMREVNISRFVCGRPRRMIVYASLLALSQEQSKHLLTSKCVQDFIQPLIDQGHDSLPADDESTPCGQALSDILAVLASSDMKLIFRAAPLLGTEDNDAATEASKTKYEKQLMIGYMTQTVVPVLANLYKALRHKNSALQKNVVSTLADLLAEFHSELDDIVEDKGLRRILQRKLDSTQTVDENNPQVFDPIKASRRRRLKMNLVPEDGSFSAAR</sequence>
<name>A0A023BAU6_GRENI</name>
<reference evidence="3" key="1">
    <citation type="submission" date="2013-12" db="EMBL/GenBank/DDBJ databases">
        <authorList>
            <person name="Omoto C.K."/>
            <person name="Sibley D."/>
            <person name="Venepally P."/>
            <person name="Hadjithomas M."/>
            <person name="Karamycheva S."/>
            <person name="Brunk B."/>
            <person name="Roos D."/>
            <person name="Caler E."/>
            <person name="Lorenzi H."/>
        </authorList>
    </citation>
    <scope>NUCLEOTIDE SEQUENCE</scope>
</reference>
<evidence type="ECO:0000313" key="3">
    <source>
        <dbReference type="EMBL" id="EZG78631.1"/>
    </source>
</evidence>
<dbReference type="GeneID" id="22911342"/>
<feature type="compositionally biased region" description="Basic residues" evidence="2">
    <location>
        <begin position="807"/>
        <end position="818"/>
    </location>
</feature>
<dbReference type="GO" id="GO:0042393">
    <property type="term" value="F:histone binding"/>
    <property type="evidence" value="ECO:0007669"/>
    <property type="project" value="TreeGrafter"/>
</dbReference>
<dbReference type="VEuPathDB" id="CryptoDB:GNI_033860"/>
<dbReference type="GO" id="GO:0000779">
    <property type="term" value="C:condensed chromosome, centromeric region"/>
    <property type="evidence" value="ECO:0007669"/>
    <property type="project" value="TreeGrafter"/>
</dbReference>
<dbReference type="InterPro" id="IPR026971">
    <property type="entry name" value="CND1/NCAPD3"/>
</dbReference>
<dbReference type="RefSeq" id="XP_011129222.1">
    <property type="nucleotide sequence ID" value="XM_011130920.1"/>
</dbReference>
<dbReference type="GO" id="GO:0000796">
    <property type="term" value="C:condensin complex"/>
    <property type="evidence" value="ECO:0007669"/>
    <property type="project" value="TreeGrafter"/>
</dbReference>
<feature type="region of interest" description="Disordered" evidence="2">
    <location>
        <begin position="390"/>
        <end position="432"/>
    </location>
</feature>
<proteinExistence type="predicted"/>
<dbReference type="PANTHER" id="PTHR14222:SF1">
    <property type="entry name" value="CONDENSIN-2 COMPLEX SUBUNIT D3"/>
    <property type="match status" value="1"/>
</dbReference>
<dbReference type="EMBL" id="AFNH02000260">
    <property type="protein sequence ID" value="EZG78631.1"/>
    <property type="molecule type" value="Genomic_DNA"/>
</dbReference>
<dbReference type="SUPFAM" id="SSF48371">
    <property type="entry name" value="ARM repeat"/>
    <property type="match status" value="1"/>
</dbReference>
<dbReference type="GO" id="GO:0007076">
    <property type="term" value="P:mitotic chromosome condensation"/>
    <property type="evidence" value="ECO:0007669"/>
    <property type="project" value="InterPro"/>
</dbReference>
<accession>A0A023BAU6</accession>
<dbReference type="InterPro" id="IPR016024">
    <property type="entry name" value="ARM-type_fold"/>
</dbReference>
<feature type="compositionally biased region" description="Basic and acidic residues" evidence="2">
    <location>
        <begin position="819"/>
        <end position="887"/>
    </location>
</feature>
<dbReference type="Proteomes" id="UP000019763">
    <property type="component" value="Unassembled WGS sequence"/>
</dbReference>
<feature type="region of interest" description="Disordered" evidence="2">
    <location>
        <begin position="799"/>
        <end position="887"/>
    </location>
</feature>
<dbReference type="PANTHER" id="PTHR14222">
    <property type="entry name" value="CONDENSIN"/>
    <property type="match status" value="1"/>
</dbReference>
<dbReference type="InterPro" id="IPR011989">
    <property type="entry name" value="ARM-like"/>
</dbReference>
<evidence type="ECO:0000313" key="4">
    <source>
        <dbReference type="Proteomes" id="UP000019763"/>
    </source>
</evidence>
<dbReference type="Gene3D" id="1.25.10.10">
    <property type="entry name" value="Leucine-rich Repeat Variant"/>
    <property type="match status" value="1"/>
</dbReference>
<evidence type="ECO:0000256" key="2">
    <source>
        <dbReference type="SAM" id="MobiDB-lite"/>
    </source>
</evidence>
<organism evidence="3 4">
    <name type="scientific">Gregarina niphandrodes</name>
    <name type="common">Septate eugregarine</name>
    <dbReference type="NCBI Taxonomy" id="110365"/>
    <lineage>
        <taxon>Eukaryota</taxon>
        <taxon>Sar</taxon>
        <taxon>Alveolata</taxon>
        <taxon>Apicomplexa</taxon>
        <taxon>Conoidasida</taxon>
        <taxon>Gregarinasina</taxon>
        <taxon>Eugregarinorida</taxon>
        <taxon>Gregarinidae</taxon>
        <taxon>Gregarina</taxon>
    </lineage>
</organism>
<protein>
    <submittedName>
        <fullName evidence="3">Non-SMC mitotic condensation complex subunit 1</fullName>
    </submittedName>
</protein>
<keyword evidence="4" id="KW-1185">Reference proteome</keyword>
<comment type="caution">
    <text evidence="3">The sequence shown here is derived from an EMBL/GenBank/DDBJ whole genome shotgun (WGS) entry which is preliminary data.</text>
</comment>
<dbReference type="GO" id="GO:0010032">
    <property type="term" value="P:meiotic chromosome condensation"/>
    <property type="evidence" value="ECO:0007669"/>
    <property type="project" value="TreeGrafter"/>
</dbReference>
<dbReference type="eggNOG" id="KOG0413">
    <property type="taxonomic scope" value="Eukaryota"/>
</dbReference>
<keyword evidence="1" id="KW-0226">DNA condensation</keyword>